<keyword evidence="3 4" id="KW-0732">Signal</keyword>
<accession>A0A9D5QCL4</accession>
<reference evidence="6" key="1">
    <citation type="submission" date="2019-11" db="EMBL/GenBank/DDBJ databases">
        <title>Microbial mats filling the niche in hypersaline microbial mats.</title>
        <authorList>
            <person name="Wong H.L."/>
            <person name="Macleod F.I."/>
            <person name="White R.A. III"/>
            <person name="Burns B.P."/>
        </authorList>
    </citation>
    <scope>NUCLEOTIDE SEQUENCE</scope>
    <source>
        <strain evidence="6">Bin_327</strain>
    </source>
</reference>
<dbReference type="InterPro" id="IPR026444">
    <property type="entry name" value="Secre_tail"/>
</dbReference>
<sequence length="282" mass="30626">MNKCAVITVSIIGLMLSPAFAGQAILDAEQDCFVSGFVPDVPSGPEVYLAVVADWELELIPPTKSLIQFDLTPLGDVQTVQEATLKLHVTNASAAGELRIFRAGGTWNEMTTTWNTRPTENMDETSLVTPVGLGQFDIDVTDIVSSWLLQYFPNYGFYIDAPDNDEAVDMEFASREASTPGNRPKLDVTYTTGGAISENESGVLVFLDVSGVSPTFINFHLSVPTVTELSVYDATGALVRTLVDDQLTSGDHSITWVGEPGVYFIRLEAHATVITRKLVLTR</sequence>
<dbReference type="AlphaFoldDB" id="A0A9D5QCL4"/>
<protein>
    <submittedName>
        <fullName evidence="6">DNRLRE domain-containing protein</fullName>
    </submittedName>
</protein>
<evidence type="ECO:0000256" key="3">
    <source>
        <dbReference type="ARBA" id="ARBA00022729"/>
    </source>
</evidence>
<feature type="chain" id="PRO_5038516165" evidence="4">
    <location>
        <begin position="22"/>
        <end position="282"/>
    </location>
</feature>
<evidence type="ECO:0000259" key="5">
    <source>
        <dbReference type="Pfam" id="PF24517"/>
    </source>
</evidence>
<feature type="signal peptide" evidence="4">
    <location>
        <begin position="1"/>
        <end position="21"/>
    </location>
</feature>
<dbReference type="NCBIfam" id="TIGR04183">
    <property type="entry name" value="Por_Secre_tail"/>
    <property type="match status" value="1"/>
</dbReference>
<dbReference type="Gene3D" id="2.60.120.970">
    <property type="match status" value="1"/>
</dbReference>
<gene>
    <name evidence="6" type="ORF">GF359_02715</name>
</gene>
<dbReference type="Gene3D" id="2.60.40.4070">
    <property type="match status" value="1"/>
</dbReference>
<evidence type="ECO:0000256" key="1">
    <source>
        <dbReference type="ARBA" id="ARBA00004613"/>
    </source>
</evidence>
<feature type="domain" description="Carbohydrate-binding module family 96" evidence="5">
    <location>
        <begin position="26"/>
        <end position="189"/>
    </location>
</feature>
<proteinExistence type="predicted"/>
<comment type="caution">
    <text evidence="6">The sequence shown here is derived from an EMBL/GenBank/DDBJ whole genome shotgun (WGS) entry which is preliminary data.</text>
</comment>
<evidence type="ECO:0000313" key="6">
    <source>
        <dbReference type="EMBL" id="MBD3364106.1"/>
    </source>
</evidence>
<name>A0A9D5QCL4_UNCW3</name>
<dbReference type="EMBL" id="WJKJ01000084">
    <property type="protein sequence ID" value="MBD3364106.1"/>
    <property type="molecule type" value="Genomic_DNA"/>
</dbReference>
<dbReference type="InterPro" id="IPR055372">
    <property type="entry name" value="CBM96"/>
</dbReference>
<dbReference type="Pfam" id="PF24517">
    <property type="entry name" value="CBM96"/>
    <property type="match status" value="1"/>
</dbReference>
<evidence type="ECO:0000313" key="7">
    <source>
        <dbReference type="Proteomes" id="UP000630660"/>
    </source>
</evidence>
<comment type="subcellular location">
    <subcellularLocation>
        <location evidence="1">Secreted</location>
    </subcellularLocation>
</comment>
<dbReference type="GO" id="GO:0005576">
    <property type="term" value="C:extracellular region"/>
    <property type="evidence" value="ECO:0007669"/>
    <property type="project" value="UniProtKB-SubCell"/>
</dbReference>
<dbReference type="Proteomes" id="UP000630660">
    <property type="component" value="Unassembled WGS sequence"/>
</dbReference>
<evidence type="ECO:0000256" key="4">
    <source>
        <dbReference type="SAM" id="SignalP"/>
    </source>
</evidence>
<evidence type="ECO:0000256" key="2">
    <source>
        <dbReference type="ARBA" id="ARBA00022525"/>
    </source>
</evidence>
<dbReference type="NCBIfam" id="NF033679">
    <property type="entry name" value="DNRLRE_dom"/>
    <property type="match status" value="1"/>
</dbReference>
<organism evidence="6 7">
    <name type="scientific">candidate division WOR-3 bacterium</name>
    <dbReference type="NCBI Taxonomy" id="2052148"/>
    <lineage>
        <taxon>Bacteria</taxon>
        <taxon>Bacteria division WOR-3</taxon>
    </lineage>
</organism>
<keyword evidence="2" id="KW-0964">Secreted</keyword>